<name>A0A5Q3Q7X1_9PSEU</name>
<evidence type="ECO:0000256" key="1">
    <source>
        <dbReference type="SAM" id="MobiDB-lite"/>
    </source>
</evidence>
<dbReference type="RefSeq" id="WP_154076131.1">
    <property type="nucleotide sequence ID" value="NZ_CP045929.1"/>
</dbReference>
<evidence type="ECO:0000313" key="3">
    <source>
        <dbReference type="Proteomes" id="UP000371041"/>
    </source>
</evidence>
<protein>
    <submittedName>
        <fullName evidence="2">Uncharacterized protein</fullName>
    </submittedName>
</protein>
<evidence type="ECO:0000313" key="2">
    <source>
        <dbReference type="EMBL" id="QGK69536.1"/>
    </source>
</evidence>
<keyword evidence="3" id="KW-1185">Reference proteome</keyword>
<organism evidence="2 3">
    <name type="scientific">Allosaccharopolyspora coralli</name>
    <dbReference type="NCBI Taxonomy" id="2665642"/>
    <lineage>
        <taxon>Bacteria</taxon>
        <taxon>Bacillati</taxon>
        <taxon>Actinomycetota</taxon>
        <taxon>Actinomycetes</taxon>
        <taxon>Pseudonocardiales</taxon>
        <taxon>Pseudonocardiaceae</taxon>
        <taxon>Allosaccharopolyspora</taxon>
    </lineage>
</organism>
<dbReference type="Proteomes" id="UP000371041">
    <property type="component" value="Chromosome"/>
</dbReference>
<accession>A0A5Q3Q7X1</accession>
<gene>
    <name evidence="2" type="ORF">GIY23_08365</name>
</gene>
<proteinExistence type="predicted"/>
<reference evidence="3" key="1">
    <citation type="submission" date="2019-11" db="EMBL/GenBank/DDBJ databases">
        <title>The complete genome sequence of Saccharopolyspora sp. E2A.</title>
        <authorList>
            <person name="Zhang G."/>
        </authorList>
    </citation>
    <scope>NUCLEOTIDE SEQUENCE [LARGE SCALE GENOMIC DNA]</scope>
    <source>
        <strain evidence="3">E2A</strain>
    </source>
</reference>
<dbReference type="KEGG" id="sace:GIY23_08365"/>
<feature type="region of interest" description="Disordered" evidence="1">
    <location>
        <begin position="20"/>
        <end position="49"/>
    </location>
</feature>
<sequence>MVARLAELYAQREEIEAEMSDLKSELRGPGTCSRRRSSAVARRRPDGTSSCWPGMVVMRVDGADGRFRDLIVNAQTDASADEIIRAARFQARAARKGAYR</sequence>
<dbReference type="EMBL" id="CP045929">
    <property type="protein sequence ID" value="QGK69536.1"/>
    <property type="molecule type" value="Genomic_DNA"/>
</dbReference>
<dbReference type="AlphaFoldDB" id="A0A5Q3Q7X1"/>